<proteinExistence type="predicted"/>
<dbReference type="EMBL" id="MLJW01000422">
    <property type="protein sequence ID" value="OIQ87439.1"/>
    <property type="molecule type" value="Genomic_DNA"/>
</dbReference>
<sequence length="93" mass="9919">MLKSAVIATALALSGGTALAADQAPAQNPTQGQAHDGPLATPQEHAEHRARMRAAKTAEEREKIRKEHHKFMKERARERGMNIPDGPTSGGGT</sequence>
<accession>A0A1J5R5X0</accession>
<dbReference type="AlphaFoldDB" id="A0A1J5R5X0"/>
<feature type="region of interest" description="Disordered" evidence="1">
    <location>
        <begin position="18"/>
        <end position="93"/>
    </location>
</feature>
<gene>
    <name evidence="2" type="ORF">GALL_306900</name>
</gene>
<organism evidence="2">
    <name type="scientific">mine drainage metagenome</name>
    <dbReference type="NCBI Taxonomy" id="410659"/>
    <lineage>
        <taxon>unclassified sequences</taxon>
        <taxon>metagenomes</taxon>
        <taxon>ecological metagenomes</taxon>
    </lineage>
</organism>
<evidence type="ECO:0000256" key="1">
    <source>
        <dbReference type="SAM" id="MobiDB-lite"/>
    </source>
</evidence>
<reference evidence="2" key="1">
    <citation type="submission" date="2016-10" db="EMBL/GenBank/DDBJ databases">
        <title>Sequence of Gallionella enrichment culture.</title>
        <authorList>
            <person name="Poehlein A."/>
            <person name="Muehling M."/>
            <person name="Daniel R."/>
        </authorList>
    </citation>
    <scope>NUCLEOTIDE SEQUENCE</scope>
</reference>
<name>A0A1J5R5X0_9ZZZZ</name>
<evidence type="ECO:0000313" key="2">
    <source>
        <dbReference type="EMBL" id="OIQ87439.1"/>
    </source>
</evidence>
<comment type="caution">
    <text evidence="2">The sequence shown here is derived from an EMBL/GenBank/DDBJ whole genome shotgun (WGS) entry which is preliminary data.</text>
</comment>
<feature type="compositionally biased region" description="Basic and acidic residues" evidence="1">
    <location>
        <begin position="56"/>
        <end position="65"/>
    </location>
</feature>
<protein>
    <submittedName>
        <fullName evidence="2">Uncharacterized protein</fullName>
    </submittedName>
</protein>